<dbReference type="EMBL" id="CM001487">
    <property type="protein sequence ID" value="EIM57386.1"/>
    <property type="molecule type" value="Genomic_DNA"/>
</dbReference>
<name>I5AUB3_EUBC6</name>
<keyword evidence="3" id="KW-1185">Reference proteome</keyword>
<dbReference type="STRING" id="633697.EubceDRAFT1_1597"/>
<organism evidence="2 3">
    <name type="scientific">Eubacterium cellulosolvens (strain ATCC 43171 / JCM 9499 / 6)</name>
    <name type="common">Cillobacterium cellulosolvens</name>
    <dbReference type="NCBI Taxonomy" id="633697"/>
    <lineage>
        <taxon>Bacteria</taxon>
        <taxon>Bacillati</taxon>
        <taxon>Bacillota</taxon>
        <taxon>Clostridia</taxon>
        <taxon>Eubacteriales</taxon>
        <taxon>Eubacteriaceae</taxon>
        <taxon>Eubacterium</taxon>
    </lineage>
</organism>
<accession>I5AUB3</accession>
<reference evidence="2 3" key="2">
    <citation type="submission" date="2012-02" db="EMBL/GenBank/DDBJ databases">
        <title>Improved High-Quality Draft sequence of Eubacterium cellulosolvens 6.</title>
        <authorList>
            <consortium name="US DOE Joint Genome Institute"/>
            <person name="Lucas S."/>
            <person name="Han J."/>
            <person name="Lapidus A."/>
            <person name="Cheng J.-F."/>
            <person name="Goodwin L."/>
            <person name="Pitluck S."/>
            <person name="Peters L."/>
            <person name="Mikhailova N."/>
            <person name="Gu W."/>
            <person name="Detter J.C."/>
            <person name="Han C."/>
            <person name="Tapia R."/>
            <person name="Land M."/>
            <person name="Hauser L."/>
            <person name="Kyrpides N."/>
            <person name="Ivanova N."/>
            <person name="Pagani I."/>
            <person name="Johnson E."/>
            <person name="Mukhopadhyay B."/>
            <person name="Anderson I."/>
            <person name="Woyke T."/>
        </authorList>
    </citation>
    <scope>NUCLEOTIDE SEQUENCE [LARGE SCALE GENOMIC DNA]</scope>
    <source>
        <strain evidence="2 3">6</strain>
    </source>
</reference>
<dbReference type="AlphaFoldDB" id="I5AUB3"/>
<protein>
    <submittedName>
        <fullName evidence="2">Uncharacterized protein</fullName>
    </submittedName>
</protein>
<feature type="transmembrane region" description="Helical" evidence="1">
    <location>
        <begin position="38"/>
        <end position="56"/>
    </location>
</feature>
<keyword evidence="1" id="KW-1133">Transmembrane helix</keyword>
<sequence>MGKHLNNKVYIIAGIVLILICAAMIVLSFMTGTVNTNTATYVVLIVAGCALLGAGIKNRKE</sequence>
<evidence type="ECO:0000313" key="2">
    <source>
        <dbReference type="EMBL" id="EIM57386.1"/>
    </source>
</evidence>
<evidence type="ECO:0000256" key="1">
    <source>
        <dbReference type="SAM" id="Phobius"/>
    </source>
</evidence>
<dbReference type="OrthoDB" id="9886212at2"/>
<keyword evidence="1" id="KW-0812">Transmembrane</keyword>
<proteinExistence type="predicted"/>
<dbReference type="HOGENOM" id="CLU_2915611_0_0_9"/>
<gene>
    <name evidence="2" type="ORF">EubceDRAFT1_1597</name>
</gene>
<reference evidence="2 3" key="1">
    <citation type="submission" date="2010-08" db="EMBL/GenBank/DDBJ databases">
        <authorList>
            <consortium name="US DOE Joint Genome Institute (JGI-PGF)"/>
            <person name="Lucas S."/>
            <person name="Copeland A."/>
            <person name="Lapidus A."/>
            <person name="Cheng J.-F."/>
            <person name="Bruce D."/>
            <person name="Goodwin L."/>
            <person name="Pitluck S."/>
            <person name="Land M.L."/>
            <person name="Hauser L."/>
            <person name="Chang Y.-J."/>
            <person name="Anderson I.J."/>
            <person name="Johnson E."/>
            <person name="Mulhopadhyay B."/>
            <person name="Kyrpides N."/>
            <person name="Woyke T.J."/>
        </authorList>
    </citation>
    <scope>NUCLEOTIDE SEQUENCE [LARGE SCALE GENOMIC DNA]</scope>
    <source>
        <strain evidence="2 3">6</strain>
    </source>
</reference>
<keyword evidence="1" id="KW-0472">Membrane</keyword>
<feature type="transmembrane region" description="Helical" evidence="1">
    <location>
        <begin position="9"/>
        <end position="32"/>
    </location>
</feature>
<dbReference type="Proteomes" id="UP000005753">
    <property type="component" value="Chromosome"/>
</dbReference>
<evidence type="ECO:0000313" key="3">
    <source>
        <dbReference type="Proteomes" id="UP000005753"/>
    </source>
</evidence>